<evidence type="ECO:0000256" key="9">
    <source>
        <dbReference type="HAMAP-Rule" id="MF_00104"/>
    </source>
</evidence>
<feature type="binding site" evidence="9">
    <location>
        <position position="52"/>
    </location>
    <ligand>
        <name>Mg(2+)</name>
        <dbReference type="ChEBI" id="CHEBI:18420"/>
    </ligand>
</feature>
<dbReference type="FunFam" id="3.30.160.20:FF:000007">
    <property type="entry name" value="Double-stranded RNA-binding protein Staufen homolog 1"/>
    <property type="match status" value="1"/>
</dbReference>
<evidence type="ECO:0000313" key="14">
    <source>
        <dbReference type="Proteomes" id="UP000033869"/>
    </source>
</evidence>
<dbReference type="GO" id="GO:0005737">
    <property type="term" value="C:cytoplasm"/>
    <property type="evidence" value="ECO:0007669"/>
    <property type="project" value="UniProtKB-SubCell"/>
</dbReference>
<dbReference type="GO" id="GO:0003725">
    <property type="term" value="F:double-stranded RNA binding"/>
    <property type="evidence" value="ECO:0007669"/>
    <property type="project" value="TreeGrafter"/>
</dbReference>
<comment type="catalytic activity">
    <reaction evidence="1 9">
        <text>Endonucleolytic cleavage to 5'-phosphomonoester.</text>
        <dbReference type="EC" id="3.1.26.3"/>
    </reaction>
</comment>
<dbReference type="PROSITE" id="PS50142">
    <property type="entry name" value="RNASE_3_2"/>
    <property type="match status" value="1"/>
</dbReference>
<dbReference type="SMART" id="SM00358">
    <property type="entry name" value="DSRM"/>
    <property type="match status" value="1"/>
</dbReference>
<proteinExistence type="inferred from homology"/>
<keyword evidence="9" id="KW-0819">tRNA processing</keyword>
<gene>
    <name evidence="9" type="primary">rnc</name>
    <name evidence="13" type="ORF">UU65_C0003G0075</name>
</gene>
<dbReference type="GO" id="GO:0006364">
    <property type="term" value="P:rRNA processing"/>
    <property type="evidence" value="ECO:0007669"/>
    <property type="project" value="UniProtKB-UniRule"/>
</dbReference>
<organism evidence="13 14">
    <name type="scientific">candidate division CPR2 bacterium GW2011_GWC1_41_48</name>
    <dbReference type="NCBI Taxonomy" id="1618344"/>
    <lineage>
        <taxon>Bacteria</taxon>
        <taxon>Bacteria division CPR2</taxon>
    </lineage>
</organism>
<protein>
    <recommendedName>
        <fullName evidence="9">Ribonuclease 3</fullName>
        <ecNumber evidence="9">3.1.26.3</ecNumber>
    </recommendedName>
    <alternativeName>
        <fullName evidence="9">Ribonuclease III</fullName>
        <shortName evidence="9">RNase III</shortName>
    </alternativeName>
</protein>
<dbReference type="NCBIfam" id="TIGR02191">
    <property type="entry name" value="RNaseIII"/>
    <property type="match status" value="1"/>
</dbReference>
<feature type="domain" description="DRBM" evidence="11">
    <location>
        <begin position="165"/>
        <end position="233"/>
    </location>
</feature>
<dbReference type="GO" id="GO:0019843">
    <property type="term" value="F:rRNA binding"/>
    <property type="evidence" value="ECO:0007669"/>
    <property type="project" value="UniProtKB-KW"/>
</dbReference>
<evidence type="ECO:0000259" key="11">
    <source>
        <dbReference type="PROSITE" id="PS50137"/>
    </source>
</evidence>
<feature type="domain" description="RNase III" evidence="12">
    <location>
        <begin position="10"/>
        <end position="138"/>
    </location>
</feature>
<evidence type="ECO:0000256" key="2">
    <source>
        <dbReference type="ARBA" id="ARBA00010183"/>
    </source>
</evidence>
<dbReference type="Pfam" id="PF00035">
    <property type="entry name" value="dsrm"/>
    <property type="match status" value="1"/>
</dbReference>
<comment type="caution">
    <text evidence="13">The sequence shown here is derived from an EMBL/GenBank/DDBJ whole genome shotgun (WGS) entry which is preliminary data.</text>
</comment>
<dbReference type="PATRIC" id="fig|1618344.3.peg.722"/>
<feature type="active site" evidence="9">
    <location>
        <position position="127"/>
    </location>
</feature>
<dbReference type="CDD" id="cd10845">
    <property type="entry name" value="DSRM_RNAse_III_family"/>
    <property type="match status" value="1"/>
</dbReference>
<comment type="function">
    <text evidence="9">Digests double-stranded RNA. Involved in the processing of primary rRNA transcript to yield the immediate precursors to the large and small rRNAs (23S and 16S). Processes some mRNAs, and tRNAs when they are encoded in the rRNA operon. Processes pre-crRNA and tracrRNA of type II CRISPR loci if present in the organism.</text>
</comment>
<keyword evidence="9" id="KW-0963">Cytoplasm</keyword>
<dbReference type="Gene3D" id="1.10.1520.10">
    <property type="entry name" value="Ribonuclease III domain"/>
    <property type="match status" value="1"/>
</dbReference>
<feature type="binding site" evidence="9">
    <location>
        <position position="127"/>
    </location>
    <ligand>
        <name>Mg(2+)</name>
        <dbReference type="ChEBI" id="CHEBI:18420"/>
    </ligand>
</feature>
<dbReference type="GO" id="GO:0006397">
    <property type="term" value="P:mRNA processing"/>
    <property type="evidence" value="ECO:0007669"/>
    <property type="project" value="UniProtKB-UniRule"/>
</dbReference>
<dbReference type="Pfam" id="PF14622">
    <property type="entry name" value="Ribonucleas_3_3"/>
    <property type="match status" value="1"/>
</dbReference>
<evidence type="ECO:0000256" key="8">
    <source>
        <dbReference type="ARBA" id="ARBA00022884"/>
    </source>
</evidence>
<dbReference type="EMBL" id="LCBL01000003">
    <property type="protein sequence ID" value="KKS09020.1"/>
    <property type="molecule type" value="Genomic_DNA"/>
</dbReference>
<keyword evidence="4 9" id="KW-0507">mRNA processing</keyword>
<keyword evidence="3 9" id="KW-0698">rRNA processing</keyword>
<keyword evidence="7 9" id="KW-0378">Hydrolase</keyword>
<keyword evidence="9" id="KW-0460">Magnesium</keyword>
<dbReference type="GO" id="GO:0008033">
    <property type="term" value="P:tRNA processing"/>
    <property type="evidence" value="ECO:0007669"/>
    <property type="project" value="UniProtKB-KW"/>
</dbReference>
<keyword evidence="5 9" id="KW-0540">Nuclease</keyword>
<feature type="active site" evidence="9">
    <location>
        <position position="56"/>
    </location>
</feature>
<dbReference type="AlphaFoldDB" id="A0A0G0W7T1"/>
<dbReference type="InterPro" id="IPR014720">
    <property type="entry name" value="dsRBD_dom"/>
</dbReference>
<dbReference type="InterPro" id="IPR011907">
    <property type="entry name" value="RNase_III"/>
</dbReference>
<dbReference type="PROSITE" id="PS50137">
    <property type="entry name" value="DS_RBD"/>
    <property type="match status" value="1"/>
</dbReference>
<evidence type="ECO:0000256" key="4">
    <source>
        <dbReference type="ARBA" id="ARBA00022664"/>
    </source>
</evidence>
<evidence type="ECO:0000313" key="13">
    <source>
        <dbReference type="EMBL" id="KKS09020.1"/>
    </source>
</evidence>
<evidence type="ECO:0000259" key="12">
    <source>
        <dbReference type="PROSITE" id="PS50142"/>
    </source>
</evidence>
<dbReference type="FunFam" id="1.10.1520.10:FF:000001">
    <property type="entry name" value="Ribonuclease 3"/>
    <property type="match status" value="1"/>
</dbReference>
<dbReference type="InterPro" id="IPR036389">
    <property type="entry name" value="RNase_III_sf"/>
</dbReference>
<keyword evidence="8 9" id="KW-0694">RNA-binding</keyword>
<name>A0A0G0W7T1_UNCC2</name>
<evidence type="ECO:0000256" key="10">
    <source>
        <dbReference type="SAM" id="MobiDB-lite"/>
    </source>
</evidence>
<dbReference type="GO" id="GO:0004525">
    <property type="term" value="F:ribonuclease III activity"/>
    <property type="evidence" value="ECO:0007669"/>
    <property type="project" value="UniProtKB-UniRule"/>
</dbReference>
<evidence type="ECO:0000256" key="3">
    <source>
        <dbReference type="ARBA" id="ARBA00022552"/>
    </source>
</evidence>
<sequence length="233" mass="26548">MTMIDEKLKIQKLEDRLKVSFKNKDLLLQALVHRSYLNEHSDFKIGHNERLEFLGDAVLELVVTHYLYDNYPNPEGELTNWRSALVKAENLSKVAKSLDIEDYLLLSRGEKKSVGRARDVILANAMEAIIGAIYMDQGYEVAKQFILKDIISELPTILEKELYIDPKSRFQELAQDREGITPSYKVLEEYGPDHAKEFVIGVFLGEKMLGKGKGPSKQLAQQSAAEDALKNYK</sequence>
<dbReference type="SUPFAM" id="SSF69065">
    <property type="entry name" value="RNase III domain-like"/>
    <property type="match status" value="1"/>
</dbReference>
<evidence type="ECO:0000256" key="6">
    <source>
        <dbReference type="ARBA" id="ARBA00022759"/>
    </source>
</evidence>
<dbReference type="GO" id="GO:0046872">
    <property type="term" value="F:metal ion binding"/>
    <property type="evidence" value="ECO:0007669"/>
    <property type="project" value="UniProtKB-KW"/>
</dbReference>
<comment type="subcellular location">
    <subcellularLocation>
        <location evidence="9">Cytoplasm</location>
    </subcellularLocation>
</comment>
<keyword evidence="9" id="KW-0699">rRNA-binding</keyword>
<dbReference type="HAMAP" id="MF_00104">
    <property type="entry name" value="RNase_III"/>
    <property type="match status" value="1"/>
</dbReference>
<keyword evidence="6 9" id="KW-0255">Endonuclease</keyword>
<dbReference type="PANTHER" id="PTHR11207">
    <property type="entry name" value="RIBONUCLEASE III"/>
    <property type="match status" value="1"/>
</dbReference>
<evidence type="ECO:0000256" key="7">
    <source>
        <dbReference type="ARBA" id="ARBA00022801"/>
    </source>
</evidence>
<dbReference type="PROSITE" id="PS00517">
    <property type="entry name" value="RNASE_3_1"/>
    <property type="match status" value="1"/>
</dbReference>
<dbReference type="Proteomes" id="UP000033869">
    <property type="component" value="Unassembled WGS sequence"/>
</dbReference>
<comment type="similarity">
    <text evidence="2">Belongs to the ribonuclease III family.</text>
</comment>
<dbReference type="EC" id="3.1.26.3" evidence="9"/>
<evidence type="ECO:0000256" key="5">
    <source>
        <dbReference type="ARBA" id="ARBA00022722"/>
    </source>
</evidence>
<accession>A0A0G0W7T1</accession>
<feature type="region of interest" description="Disordered" evidence="10">
    <location>
        <begin position="211"/>
        <end position="233"/>
    </location>
</feature>
<dbReference type="CDD" id="cd00593">
    <property type="entry name" value="RIBOc"/>
    <property type="match status" value="1"/>
</dbReference>
<keyword evidence="9" id="KW-0479">Metal-binding</keyword>
<dbReference type="GO" id="GO:0010468">
    <property type="term" value="P:regulation of gene expression"/>
    <property type="evidence" value="ECO:0007669"/>
    <property type="project" value="TreeGrafter"/>
</dbReference>
<dbReference type="SUPFAM" id="SSF54768">
    <property type="entry name" value="dsRNA-binding domain-like"/>
    <property type="match status" value="1"/>
</dbReference>
<evidence type="ECO:0000256" key="1">
    <source>
        <dbReference type="ARBA" id="ARBA00000109"/>
    </source>
</evidence>
<feature type="binding site" evidence="9">
    <location>
        <position position="124"/>
    </location>
    <ligand>
        <name>Mg(2+)</name>
        <dbReference type="ChEBI" id="CHEBI:18420"/>
    </ligand>
</feature>
<comment type="subunit">
    <text evidence="9">Homodimer.</text>
</comment>
<dbReference type="Gene3D" id="3.30.160.20">
    <property type="match status" value="1"/>
</dbReference>
<dbReference type="InterPro" id="IPR000999">
    <property type="entry name" value="RNase_III_dom"/>
</dbReference>
<dbReference type="PANTHER" id="PTHR11207:SF0">
    <property type="entry name" value="RIBONUCLEASE 3"/>
    <property type="match status" value="1"/>
</dbReference>
<dbReference type="SMART" id="SM00535">
    <property type="entry name" value="RIBOc"/>
    <property type="match status" value="1"/>
</dbReference>
<comment type="cofactor">
    <cofactor evidence="9">
        <name>Mg(2+)</name>
        <dbReference type="ChEBI" id="CHEBI:18420"/>
    </cofactor>
</comment>
<reference evidence="13 14" key="1">
    <citation type="journal article" date="2015" name="Nature">
        <title>rRNA introns, odd ribosomes, and small enigmatic genomes across a large radiation of phyla.</title>
        <authorList>
            <person name="Brown C.T."/>
            <person name="Hug L.A."/>
            <person name="Thomas B.C."/>
            <person name="Sharon I."/>
            <person name="Castelle C.J."/>
            <person name="Singh A."/>
            <person name="Wilkins M.J."/>
            <person name="Williams K.H."/>
            <person name="Banfield J.F."/>
        </authorList>
    </citation>
    <scope>NUCLEOTIDE SEQUENCE [LARGE SCALE GENOMIC DNA]</scope>
</reference>